<dbReference type="InterPro" id="IPR035968">
    <property type="entry name" value="ATP_synth_F1_ATPase_gsu"/>
</dbReference>
<evidence type="ECO:0000256" key="8">
    <source>
        <dbReference type="ARBA" id="ARBA00023310"/>
    </source>
</evidence>
<dbReference type="InterPro" id="IPR000131">
    <property type="entry name" value="ATP_synth_F1_gsu"/>
</dbReference>
<keyword evidence="8" id="KW-0066">ATP synthesis</keyword>
<organism evidence="9 10">
    <name type="scientific">Arachis hypogaea</name>
    <name type="common">Peanut</name>
    <dbReference type="NCBI Taxonomy" id="3818"/>
    <lineage>
        <taxon>Eukaryota</taxon>
        <taxon>Viridiplantae</taxon>
        <taxon>Streptophyta</taxon>
        <taxon>Embryophyta</taxon>
        <taxon>Tracheophyta</taxon>
        <taxon>Spermatophyta</taxon>
        <taxon>Magnoliopsida</taxon>
        <taxon>eudicotyledons</taxon>
        <taxon>Gunneridae</taxon>
        <taxon>Pentapetalae</taxon>
        <taxon>rosids</taxon>
        <taxon>fabids</taxon>
        <taxon>Fabales</taxon>
        <taxon>Fabaceae</taxon>
        <taxon>Papilionoideae</taxon>
        <taxon>50 kb inversion clade</taxon>
        <taxon>dalbergioids sensu lato</taxon>
        <taxon>Dalbergieae</taxon>
        <taxon>Pterocarpus clade</taxon>
        <taxon>Arachis</taxon>
    </lineage>
</organism>
<keyword evidence="7" id="KW-0139">CF(1)</keyword>
<keyword evidence="3" id="KW-0813">Transport</keyword>
<keyword evidence="4" id="KW-0375">Hydrogen ion transport</keyword>
<evidence type="ECO:0000256" key="4">
    <source>
        <dbReference type="ARBA" id="ARBA00022781"/>
    </source>
</evidence>
<dbReference type="Pfam" id="PF00231">
    <property type="entry name" value="ATP-synt"/>
    <property type="match status" value="1"/>
</dbReference>
<keyword evidence="10" id="KW-1185">Reference proteome</keyword>
<keyword evidence="5" id="KW-0406">Ion transport</keyword>
<evidence type="ECO:0000313" key="9">
    <source>
        <dbReference type="EMBL" id="RYQ96870.1"/>
    </source>
</evidence>
<dbReference type="AlphaFoldDB" id="A0A444Y4M3"/>
<dbReference type="EMBL" id="SDMP01000018">
    <property type="protein sequence ID" value="RYQ96870.1"/>
    <property type="molecule type" value="Genomic_DNA"/>
</dbReference>
<evidence type="ECO:0000313" key="10">
    <source>
        <dbReference type="Proteomes" id="UP000289738"/>
    </source>
</evidence>
<name>A0A444Y4M3_ARAHY</name>
<keyword evidence="6" id="KW-0472">Membrane</keyword>
<evidence type="ECO:0000256" key="6">
    <source>
        <dbReference type="ARBA" id="ARBA00023136"/>
    </source>
</evidence>
<proteinExistence type="inferred from homology"/>
<evidence type="ECO:0000256" key="5">
    <source>
        <dbReference type="ARBA" id="ARBA00023065"/>
    </source>
</evidence>
<dbReference type="SUPFAM" id="SSF52943">
    <property type="entry name" value="ATP synthase (F1-ATPase), gamma subunit"/>
    <property type="match status" value="1"/>
</dbReference>
<dbReference type="Proteomes" id="UP000289738">
    <property type="component" value="Chromosome B08"/>
</dbReference>
<evidence type="ECO:0000256" key="7">
    <source>
        <dbReference type="ARBA" id="ARBA00023196"/>
    </source>
</evidence>
<comment type="similarity">
    <text evidence="2">Belongs to the ATPase gamma chain family.</text>
</comment>
<evidence type="ECO:0000256" key="3">
    <source>
        <dbReference type="ARBA" id="ARBA00022448"/>
    </source>
</evidence>
<comment type="subcellular location">
    <subcellularLocation>
        <location evidence="1">Membrane</location>
        <topology evidence="1">Peripheral membrane protein</topology>
    </subcellularLocation>
</comment>
<dbReference type="GO" id="GO:0045259">
    <property type="term" value="C:proton-transporting ATP synthase complex"/>
    <property type="evidence" value="ECO:0007669"/>
    <property type="project" value="UniProtKB-KW"/>
</dbReference>
<comment type="caution">
    <text evidence="9">The sequence shown here is derived from an EMBL/GenBank/DDBJ whole genome shotgun (WGS) entry which is preliminary data.</text>
</comment>
<reference evidence="9 10" key="1">
    <citation type="submission" date="2019-01" db="EMBL/GenBank/DDBJ databases">
        <title>Sequencing of cultivated peanut Arachis hypogaea provides insights into genome evolution and oil improvement.</title>
        <authorList>
            <person name="Chen X."/>
        </authorList>
    </citation>
    <scope>NUCLEOTIDE SEQUENCE [LARGE SCALE GENOMIC DNA]</scope>
    <source>
        <strain evidence="10">cv. Fuhuasheng</strain>
        <tissue evidence="9">Leaves</tissue>
    </source>
</reference>
<dbReference type="Gene3D" id="1.10.287.80">
    <property type="entry name" value="ATP synthase, gamma subunit, helix hairpin domain"/>
    <property type="match status" value="1"/>
</dbReference>
<dbReference type="STRING" id="3818.A0A444Y4M3"/>
<gene>
    <name evidence="9" type="ORF">Ahy_B08g092779</name>
</gene>
<accession>A0A444Y4M3</accession>
<dbReference type="PANTHER" id="PTHR11693">
    <property type="entry name" value="ATP SYNTHASE GAMMA CHAIN"/>
    <property type="match status" value="1"/>
</dbReference>
<protein>
    <submittedName>
        <fullName evidence="9">Uncharacterized protein</fullName>
    </submittedName>
</protein>
<dbReference type="GO" id="GO:0046933">
    <property type="term" value="F:proton-transporting ATP synthase activity, rotational mechanism"/>
    <property type="evidence" value="ECO:0007669"/>
    <property type="project" value="InterPro"/>
</dbReference>
<sequence length="106" mass="11506">MSSPAGGFNNTVLKKAETRIQQLHKLGLNCVVISVEKKGNAFFSRKGSVRVDSELAARMAAMSNAPDNAVELKKNLSVAYNHKRQAKIRGEILEIVTVAEALTPID</sequence>
<dbReference type="PANTHER" id="PTHR11693:SF33">
    <property type="entry name" value="F0F1 ATP SYNTHASE SUBUNIT GAMMA"/>
    <property type="match status" value="1"/>
</dbReference>
<evidence type="ECO:0000256" key="1">
    <source>
        <dbReference type="ARBA" id="ARBA00004170"/>
    </source>
</evidence>
<evidence type="ECO:0000256" key="2">
    <source>
        <dbReference type="ARBA" id="ARBA00007681"/>
    </source>
</evidence>
<dbReference type="PRINTS" id="PR00126">
    <property type="entry name" value="ATPASEGAMMA"/>
</dbReference>
<dbReference type="GO" id="GO:0009535">
    <property type="term" value="C:chloroplast thylakoid membrane"/>
    <property type="evidence" value="ECO:0007669"/>
    <property type="project" value="TreeGrafter"/>
</dbReference>